<feature type="compositionally biased region" description="Pro residues" evidence="5">
    <location>
        <begin position="554"/>
        <end position="567"/>
    </location>
</feature>
<feature type="region of interest" description="Disordered" evidence="5">
    <location>
        <begin position="1"/>
        <end position="131"/>
    </location>
</feature>
<feature type="domain" description="Zn(2)-C6 fungal-type" evidence="6">
    <location>
        <begin position="264"/>
        <end position="293"/>
    </location>
</feature>
<dbReference type="Gene3D" id="4.10.240.10">
    <property type="entry name" value="Zn(2)-C6 fungal-type DNA-binding domain"/>
    <property type="match status" value="1"/>
</dbReference>
<dbReference type="CDD" id="cd00067">
    <property type="entry name" value="GAL4"/>
    <property type="match status" value="1"/>
</dbReference>
<dbReference type="Pfam" id="PF00172">
    <property type="entry name" value="Zn_clus"/>
    <property type="match status" value="1"/>
</dbReference>
<reference evidence="7 8" key="1">
    <citation type="submission" date="2019-04" db="EMBL/GenBank/DDBJ databases">
        <title>Friends and foes A comparative genomics study of 23 Aspergillus species from section Flavi.</title>
        <authorList>
            <consortium name="DOE Joint Genome Institute"/>
            <person name="Kjaerbolling I."/>
            <person name="Vesth T."/>
            <person name="Frisvad J.C."/>
            <person name="Nybo J.L."/>
            <person name="Theobald S."/>
            <person name="Kildgaard S."/>
            <person name="Isbrandt T."/>
            <person name="Kuo A."/>
            <person name="Sato A."/>
            <person name="Lyhne E.K."/>
            <person name="Kogle M.E."/>
            <person name="Wiebenga A."/>
            <person name="Kun R.S."/>
            <person name="Lubbers R.J."/>
            <person name="Makela M.R."/>
            <person name="Barry K."/>
            <person name="Chovatia M."/>
            <person name="Clum A."/>
            <person name="Daum C."/>
            <person name="Haridas S."/>
            <person name="He G."/>
            <person name="LaButti K."/>
            <person name="Lipzen A."/>
            <person name="Mondo S."/>
            <person name="Riley R."/>
            <person name="Salamov A."/>
            <person name="Simmons B.A."/>
            <person name="Magnuson J.K."/>
            <person name="Henrissat B."/>
            <person name="Mortensen U.H."/>
            <person name="Larsen T.O."/>
            <person name="Devries R.P."/>
            <person name="Grigoriev I.V."/>
            <person name="Machida M."/>
            <person name="Baker S.E."/>
            <person name="Andersen M.R."/>
        </authorList>
    </citation>
    <scope>NUCLEOTIDE SEQUENCE [LARGE SCALE GENOMIC DNA]</scope>
    <source>
        <strain evidence="7 8">IBT 18842</strain>
    </source>
</reference>
<evidence type="ECO:0000313" key="7">
    <source>
        <dbReference type="EMBL" id="KAE8146439.1"/>
    </source>
</evidence>
<feature type="compositionally biased region" description="Low complexity" evidence="5">
    <location>
        <begin position="418"/>
        <end position="427"/>
    </location>
</feature>
<evidence type="ECO:0000256" key="3">
    <source>
        <dbReference type="ARBA" id="ARBA00023163"/>
    </source>
</evidence>
<feature type="compositionally biased region" description="Basic and acidic residues" evidence="5">
    <location>
        <begin position="20"/>
        <end position="32"/>
    </location>
</feature>
<feature type="compositionally biased region" description="Polar residues" evidence="5">
    <location>
        <begin position="433"/>
        <end position="459"/>
    </location>
</feature>
<keyword evidence="3" id="KW-0804">Transcription</keyword>
<dbReference type="SMART" id="SM00066">
    <property type="entry name" value="GAL4"/>
    <property type="match status" value="1"/>
</dbReference>
<dbReference type="GO" id="GO:0000981">
    <property type="term" value="F:DNA-binding transcription factor activity, RNA polymerase II-specific"/>
    <property type="evidence" value="ECO:0007669"/>
    <property type="project" value="InterPro"/>
</dbReference>
<keyword evidence="8" id="KW-1185">Reference proteome</keyword>
<dbReference type="PROSITE" id="PS00463">
    <property type="entry name" value="ZN2_CY6_FUNGAL_1"/>
    <property type="match status" value="1"/>
</dbReference>
<feature type="region of interest" description="Disordered" evidence="5">
    <location>
        <begin position="233"/>
        <end position="255"/>
    </location>
</feature>
<feature type="compositionally biased region" description="Basic and acidic residues" evidence="5">
    <location>
        <begin position="65"/>
        <end position="74"/>
    </location>
</feature>
<accession>A0A5N6TJZ7</accession>
<feature type="region of interest" description="Disordered" evidence="5">
    <location>
        <begin position="418"/>
        <end position="459"/>
    </location>
</feature>
<keyword evidence="2" id="KW-0238">DNA-binding</keyword>
<keyword evidence="1" id="KW-0805">Transcription regulation</keyword>
<dbReference type="AlphaFoldDB" id="A0A5N6TJZ7"/>
<dbReference type="GO" id="GO:0008270">
    <property type="term" value="F:zinc ion binding"/>
    <property type="evidence" value="ECO:0007669"/>
    <property type="project" value="InterPro"/>
</dbReference>
<protein>
    <recommendedName>
        <fullName evidence="6">Zn(2)-C6 fungal-type domain-containing protein</fullName>
    </recommendedName>
</protein>
<gene>
    <name evidence="7" type="ORF">BDV25DRAFT_143699</name>
</gene>
<evidence type="ECO:0000313" key="8">
    <source>
        <dbReference type="Proteomes" id="UP000325780"/>
    </source>
</evidence>
<sequence>MDPTEQALGQDNPDGGNNEGHTEDVTHPRLSPDPEQPVQEHIPLTETSPDTPLEPSSEFAEAFEDPSRSAHPEQETSSDFDPVNAELPNIHLDTGITPIPETDEGSSIPIAPEETVESAVSGSPDNGADAPNIVSTEAQAETFTATEGVVATNDTAGPVTEAAETAVNDATGRPVRLTKTVRIRKLRKSKNKKGDHTSSQKEPNWTEWYLREVAQRKEKLWADQLQRERDLEAERQRKRDLGEPVEEPAKKKKRTTPLTRTVEACVRCRTLKIRCDDNDGMCASCVAANQKHCYSINRNTSTSRDRAAFNIVEQKLKILEEEHKGTLRELQERDAQLRERDNELAKARSENRALSAQLESSRTPPPANQSAPMGGYGMSPSTTVLPSTTAFARNPQPQAPHPGSYMGNKFYPGSELQTQTYSQQSSTAYGAYNQPTSTYRSTSQYQGVQLPHPQTTQPQYNFTTALAPSIPAQTTYYSQQPYTSSSLWTQAPSQPMPQRPETTYYPPSNSSNYCSQQQRYHPAVPQYSTQQLSDTLPPLQGLSQDPITGQSQPQPQPQPQPPSINAG</sequence>
<dbReference type="InterPro" id="IPR036864">
    <property type="entry name" value="Zn2-C6_fun-type_DNA-bd_sf"/>
</dbReference>
<dbReference type="SUPFAM" id="SSF57701">
    <property type="entry name" value="Zn2/Cys6 DNA-binding domain"/>
    <property type="match status" value="1"/>
</dbReference>
<evidence type="ECO:0000256" key="4">
    <source>
        <dbReference type="ARBA" id="ARBA00023242"/>
    </source>
</evidence>
<dbReference type="GO" id="GO:0009893">
    <property type="term" value="P:positive regulation of metabolic process"/>
    <property type="evidence" value="ECO:0007669"/>
    <property type="project" value="UniProtKB-ARBA"/>
</dbReference>
<keyword evidence="4" id="KW-0539">Nucleus</keyword>
<feature type="compositionally biased region" description="Basic and acidic residues" evidence="5">
    <location>
        <begin position="233"/>
        <end position="242"/>
    </location>
</feature>
<evidence type="ECO:0000256" key="1">
    <source>
        <dbReference type="ARBA" id="ARBA00023015"/>
    </source>
</evidence>
<organism evidence="7 8">
    <name type="scientific">Aspergillus avenaceus</name>
    <dbReference type="NCBI Taxonomy" id="36643"/>
    <lineage>
        <taxon>Eukaryota</taxon>
        <taxon>Fungi</taxon>
        <taxon>Dikarya</taxon>
        <taxon>Ascomycota</taxon>
        <taxon>Pezizomycotina</taxon>
        <taxon>Eurotiomycetes</taxon>
        <taxon>Eurotiomycetidae</taxon>
        <taxon>Eurotiales</taxon>
        <taxon>Aspergillaceae</taxon>
        <taxon>Aspergillus</taxon>
        <taxon>Aspergillus subgen. Circumdati</taxon>
    </lineage>
</organism>
<dbReference type="InterPro" id="IPR001138">
    <property type="entry name" value="Zn2Cys6_DnaBD"/>
</dbReference>
<feature type="compositionally biased region" description="Polar residues" evidence="5">
    <location>
        <begin position="352"/>
        <end position="362"/>
    </location>
</feature>
<dbReference type="GO" id="GO:0003677">
    <property type="term" value="F:DNA binding"/>
    <property type="evidence" value="ECO:0007669"/>
    <property type="project" value="UniProtKB-KW"/>
</dbReference>
<evidence type="ECO:0000256" key="5">
    <source>
        <dbReference type="SAM" id="MobiDB-lite"/>
    </source>
</evidence>
<name>A0A5N6TJZ7_ASPAV</name>
<feature type="region of interest" description="Disordered" evidence="5">
    <location>
        <begin position="342"/>
        <end position="376"/>
    </location>
</feature>
<evidence type="ECO:0000259" key="6">
    <source>
        <dbReference type="PROSITE" id="PS50048"/>
    </source>
</evidence>
<feature type="compositionally biased region" description="Low complexity" evidence="5">
    <location>
        <begin position="502"/>
        <end position="513"/>
    </location>
</feature>
<dbReference type="Proteomes" id="UP000325780">
    <property type="component" value="Unassembled WGS sequence"/>
</dbReference>
<feature type="region of interest" description="Disordered" evidence="5">
    <location>
        <begin position="487"/>
        <end position="567"/>
    </location>
</feature>
<dbReference type="PROSITE" id="PS50048">
    <property type="entry name" value="ZN2_CY6_FUNGAL_2"/>
    <property type="match status" value="1"/>
</dbReference>
<evidence type="ECO:0000256" key="2">
    <source>
        <dbReference type="ARBA" id="ARBA00023125"/>
    </source>
</evidence>
<proteinExistence type="predicted"/>
<feature type="compositionally biased region" description="Basic and acidic residues" evidence="5">
    <location>
        <begin position="342"/>
        <end position="351"/>
    </location>
</feature>
<dbReference type="EMBL" id="ML742262">
    <property type="protein sequence ID" value="KAE8146439.1"/>
    <property type="molecule type" value="Genomic_DNA"/>
</dbReference>